<keyword evidence="2" id="KW-1185">Reference proteome</keyword>
<protein>
    <submittedName>
        <fullName evidence="1">Uncharacterized protein</fullName>
    </submittedName>
</protein>
<evidence type="ECO:0000313" key="2">
    <source>
        <dbReference type="Proteomes" id="UP001281761"/>
    </source>
</evidence>
<evidence type="ECO:0000313" key="1">
    <source>
        <dbReference type="EMBL" id="KAK2955065.1"/>
    </source>
</evidence>
<proteinExistence type="predicted"/>
<sequence>MLTVNSTSPPSGVEYLDGLTVTAAEKNPIERFDELLATYLNMFERSHPHIQESLVNLLRRFLNHTTKEERNDLLHRFGVAISLRDNQEIDIESLTKLVSSDEDILTLFHSSGLSHSILKQILPTQTINHQLFQLAKLSEICPLVSITTLSEDLSKLFRSFLCETTQYYVNDVEQFRSLILRIMDIMCNEVMAYAIIGCGGAVYETIISNFHFFFNMCTGNFFQPIVANSHVILFRHIIEISQNSTDPIVRISKFINILKNQTPPTGNDDKHHSMNLLSQCFQHTTKFLKRVALIIVTNRTGRCS</sequence>
<accession>A0ABQ9XUB0</accession>
<reference evidence="1 2" key="1">
    <citation type="journal article" date="2022" name="bioRxiv">
        <title>Genomics of Preaxostyla Flagellates Illuminates Evolutionary Transitions and the Path Towards Mitochondrial Loss.</title>
        <authorList>
            <person name="Novak L.V.F."/>
            <person name="Treitli S.C."/>
            <person name="Pyrih J."/>
            <person name="Halakuc P."/>
            <person name="Pipaliya S.V."/>
            <person name="Vacek V."/>
            <person name="Brzon O."/>
            <person name="Soukal P."/>
            <person name="Eme L."/>
            <person name="Dacks J.B."/>
            <person name="Karnkowska A."/>
            <person name="Elias M."/>
            <person name="Hampl V."/>
        </authorList>
    </citation>
    <scope>NUCLEOTIDE SEQUENCE [LARGE SCALE GENOMIC DNA]</scope>
    <source>
        <strain evidence="1">NAU3</strain>
        <tissue evidence="1">Gut</tissue>
    </source>
</reference>
<name>A0ABQ9XUB0_9EUKA</name>
<gene>
    <name evidence="1" type="ORF">BLNAU_9996</name>
</gene>
<comment type="caution">
    <text evidence="1">The sequence shown here is derived from an EMBL/GenBank/DDBJ whole genome shotgun (WGS) entry which is preliminary data.</text>
</comment>
<dbReference type="Proteomes" id="UP001281761">
    <property type="component" value="Unassembled WGS sequence"/>
</dbReference>
<dbReference type="EMBL" id="JARBJD010000071">
    <property type="protein sequence ID" value="KAK2955065.1"/>
    <property type="molecule type" value="Genomic_DNA"/>
</dbReference>
<organism evidence="1 2">
    <name type="scientific">Blattamonas nauphoetae</name>
    <dbReference type="NCBI Taxonomy" id="2049346"/>
    <lineage>
        <taxon>Eukaryota</taxon>
        <taxon>Metamonada</taxon>
        <taxon>Preaxostyla</taxon>
        <taxon>Oxymonadida</taxon>
        <taxon>Blattamonas</taxon>
    </lineage>
</organism>